<reference evidence="1" key="1">
    <citation type="submission" date="2014-09" db="EMBL/GenBank/DDBJ databases">
        <authorList>
            <person name="Magalhaes I.L.F."/>
            <person name="Oliveira U."/>
            <person name="Santos F.R."/>
            <person name="Vidigal T.H.D.A."/>
            <person name="Brescovit A.D."/>
            <person name="Santos A.J."/>
        </authorList>
    </citation>
    <scope>NUCLEOTIDE SEQUENCE</scope>
    <source>
        <tissue evidence="1">Shoot tissue taken approximately 20 cm above the soil surface</tissue>
    </source>
</reference>
<accession>A0A0A9FD85</accession>
<protein>
    <submittedName>
        <fullName evidence="1">Uncharacterized protein</fullName>
    </submittedName>
</protein>
<reference evidence="1" key="2">
    <citation type="journal article" date="2015" name="Data Brief">
        <title>Shoot transcriptome of the giant reed, Arundo donax.</title>
        <authorList>
            <person name="Barrero R.A."/>
            <person name="Guerrero F.D."/>
            <person name="Moolhuijzen P."/>
            <person name="Goolsby J.A."/>
            <person name="Tidwell J."/>
            <person name="Bellgard S.E."/>
            <person name="Bellgard M.I."/>
        </authorList>
    </citation>
    <scope>NUCLEOTIDE SEQUENCE</scope>
    <source>
        <tissue evidence="1">Shoot tissue taken approximately 20 cm above the soil surface</tissue>
    </source>
</reference>
<dbReference type="EMBL" id="GBRH01187574">
    <property type="protein sequence ID" value="JAE10322.1"/>
    <property type="molecule type" value="Transcribed_RNA"/>
</dbReference>
<sequence>MFLYSVSTTVSSSNHPIHVFNRV</sequence>
<name>A0A0A9FD85_ARUDO</name>
<dbReference type="AlphaFoldDB" id="A0A0A9FD85"/>
<proteinExistence type="predicted"/>
<organism evidence="1">
    <name type="scientific">Arundo donax</name>
    <name type="common">Giant reed</name>
    <name type="synonym">Donax arundinaceus</name>
    <dbReference type="NCBI Taxonomy" id="35708"/>
    <lineage>
        <taxon>Eukaryota</taxon>
        <taxon>Viridiplantae</taxon>
        <taxon>Streptophyta</taxon>
        <taxon>Embryophyta</taxon>
        <taxon>Tracheophyta</taxon>
        <taxon>Spermatophyta</taxon>
        <taxon>Magnoliopsida</taxon>
        <taxon>Liliopsida</taxon>
        <taxon>Poales</taxon>
        <taxon>Poaceae</taxon>
        <taxon>PACMAD clade</taxon>
        <taxon>Arundinoideae</taxon>
        <taxon>Arundineae</taxon>
        <taxon>Arundo</taxon>
    </lineage>
</organism>
<evidence type="ECO:0000313" key="1">
    <source>
        <dbReference type="EMBL" id="JAE10322.1"/>
    </source>
</evidence>